<dbReference type="Gene3D" id="1.20.910.10">
    <property type="entry name" value="Heme oxygenase-like"/>
    <property type="match status" value="1"/>
</dbReference>
<dbReference type="PANTHER" id="PTHR43198:SF2">
    <property type="entry name" value="SI:CH1073-67J19.1-RELATED"/>
    <property type="match status" value="1"/>
</dbReference>
<dbReference type="Proteomes" id="UP001223079">
    <property type="component" value="Unassembled WGS sequence"/>
</dbReference>
<comment type="subunit">
    <text evidence="4">Homotetramer.</text>
</comment>
<dbReference type="CDD" id="cd19364">
    <property type="entry name" value="TenA_C_BsTenA-like"/>
    <property type="match status" value="1"/>
</dbReference>
<evidence type="ECO:0000256" key="1">
    <source>
        <dbReference type="ARBA" id="ARBA00001881"/>
    </source>
</evidence>
<dbReference type="PANTHER" id="PTHR43198">
    <property type="entry name" value="BIFUNCTIONAL TH2 PROTEIN"/>
    <property type="match status" value="1"/>
</dbReference>
<sequence length="228" mass="26768">MRFSTLARKRANRYWEESFHHPFIKELQAGTLSSEIFRYYLLQDRYYLEHFSKIYQIIAERTDNPVIKELMAENSRHLAEGEAMIREAFFKDLGITDEEVAETPIAPTADHYVAHMYRQLAEGSLAVACASLLPCPWLYHEIGLLLKPEGSPVPIYQQFIDTYAGEDSKENIAYECQVLDQLYEKASPEEQEAMLAAFYRSSQLEYLFWEMAYTLEQWPLENEFFDDK</sequence>
<comment type="catalytic activity">
    <reaction evidence="8 9">
        <text>thiamine + H2O = 5-(2-hydroxyethyl)-4-methylthiazole + 4-amino-5-hydroxymethyl-2-methylpyrimidine + H(+)</text>
        <dbReference type="Rhea" id="RHEA:17509"/>
        <dbReference type="ChEBI" id="CHEBI:15377"/>
        <dbReference type="ChEBI" id="CHEBI:15378"/>
        <dbReference type="ChEBI" id="CHEBI:16892"/>
        <dbReference type="ChEBI" id="CHEBI:17957"/>
        <dbReference type="ChEBI" id="CHEBI:18385"/>
        <dbReference type="EC" id="3.5.99.2"/>
    </reaction>
</comment>
<comment type="pathway">
    <text evidence="2 9">Cofactor biosynthesis; thiamine diphosphate biosynthesis.</text>
</comment>
<dbReference type="InterPro" id="IPR004305">
    <property type="entry name" value="Thiaminase-2/PQQC"/>
</dbReference>
<organism evidence="11 12">
    <name type="scientific">Streptococcus moroccensis</name>
    <dbReference type="NCBI Taxonomy" id="1451356"/>
    <lineage>
        <taxon>Bacteria</taxon>
        <taxon>Bacillati</taxon>
        <taxon>Bacillota</taxon>
        <taxon>Bacilli</taxon>
        <taxon>Lactobacillales</taxon>
        <taxon>Streptococcaceae</taxon>
        <taxon>Streptococcus</taxon>
    </lineage>
</organism>
<dbReference type="NCBIfam" id="TIGR04306">
    <property type="entry name" value="salvage_TenA"/>
    <property type="match status" value="1"/>
</dbReference>
<protein>
    <recommendedName>
        <fullName evidence="6 9">Aminopyrimidine aminohydrolase</fullName>
        <ecNumber evidence="5 9">3.5.99.2</ecNumber>
    </recommendedName>
</protein>
<comment type="caution">
    <text evidence="11">The sequence shown here is derived from an EMBL/GenBank/DDBJ whole genome shotgun (WGS) entry which is preliminary data.</text>
</comment>
<feature type="domain" description="Thiaminase-2/PQQC" evidence="10">
    <location>
        <begin position="9"/>
        <end position="214"/>
    </location>
</feature>
<keyword evidence="7 9" id="KW-0784">Thiamine biosynthesis</keyword>
<reference evidence="11 12" key="1">
    <citation type="submission" date="2023-07" db="EMBL/GenBank/DDBJ databases">
        <title>Genomic Encyclopedia of Type Strains, Phase IV (KMG-IV): sequencing the most valuable type-strain genomes for metagenomic binning, comparative biology and taxonomic classification.</title>
        <authorList>
            <person name="Goeker M."/>
        </authorList>
    </citation>
    <scope>NUCLEOTIDE SEQUENCE [LARGE SCALE GENOMIC DNA]</scope>
    <source>
        <strain evidence="11 12">DSM 105143</strain>
    </source>
</reference>
<evidence type="ECO:0000256" key="8">
    <source>
        <dbReference type="ARBA" id="ARBA00048337"/>
    </source>
</evidence>
<dbReference type="EMBL" id="JAUSTM010000025">
    <property type="protein sequence ID" value="MDQ0223377.1"/>
    <property type="molecule type" value="Genomic_DNA"/>
</dbReference>
<evidence type="ECO:0000256" key="9">
    <source>
        <dbReference type="RuleBase" id="RU363093"/>
    </source>
</evidence>
<comment type="function">
    <text evidence="9">Catalyzes an amino-pyrimidine hydrolysis reaction at the C5' of the pyrimidine moiety of thiamine compounds, a reaction that is part of a thiamine salvage pathway.</text>
</comment>
<evidence type="ECO:0000256" key="5">
    <source>
        <dbReference type="ARBA" id="ARBA00012684"/>
    </source>
</evidence>
<proteinExistence type="inferred from homology"/>
<gene>
    <name evidence="11" type="ORF">J2S23_001952</name>
</gene>
<dbReference type="InterPro" id="IPR016084">
    <property type="entry name" value="Haem_Oase-like_multi-hlx"/>
</dbReference>
<evidence type="ECO:0000256" key="3">
    <source>
        <dbReference type="ARBA" id="ARBA00010264"/>
    </source>
</evidence>
<dbReference type="EC" id="3.5.99.2" evidence="5 9"/>
<dbReference type="Pfam" id="PF03070">
    <property type="entry name" value="TENA_THI-4"/>
    <property type="match status" value="1"/>
</dbReference>
<evidence type="ECO:0000256" key="6">
    <source>
        <dbReference type="ARBA" id="ARBA00013647"/>
    </source>
</evidence>
<comment type="similarity">
    <text evidence="3 9">Belongs to the TenA family.</text>
</comment>
<evidence type="ECO:0000259" key="10">
    <source>
        <dbReference type="Pfam" id="PF03070"/>
    </source>
</evidence>
<dbReference type="SUPFAM" id="SSF48613">
    <property type="entry name" value="Heme oxygenase-like"/>
    <property type="match status" value="1"/>
</dbReference>
<keyword evidence="9 11" id="KW-0378">Hydrolase</keyword>
<accession>A0ABT9YTQ3</accession>
<comment type="catalytic activity">
    <reaction evidence="1 9">
        <text>4-amino-5-aminomethyl-2-methylpyrimidine + H2O = 4-amino-5-hydroxymethyl-2-methylpyrimidine + NH4(+)</text>
        <dbReference type="Rhea" id="RHEA:31799"/>
        <dbReference type="ChEBI" id="CHEBI:15377"/>
        <dbReference type="ChEBI" id="CHEBI:16892"/>
        <dbReference type="ChEBI" id="CHEBI:28938"/>
        <dbReference type="ChEBI" id="CHEBI:63416"/>
        <dbReference type="EC" id="3.5.99.2"/>
    </reaction>
</comment>
<dbReference type="InterPro" id="IPR027574">
    <property type="entry name" value="Thiaminase_II"/>
</dbReference>
<evidence type="ECO:0000313" key="11">
    <source>
        <dbReference type="EMBL" id="MDQ0223377.1"/>
    </source>
</evidence>
<dbReference type="InterPro" id="IPR050967">
    <property type="entry name" value="Thiamine_Salvage_TenA"/>
</dbReference>
<keyword evidence="12" id="KW-1185">Reference proteome</keyword>
<evidence type="ECO:0000256" key="4">
    <source>
        <dbReference type="ARBA" id="ARBA00011881"/>
    </source>
</evidence>
<evidence type="ECO:0000256" key="2">
    <source>
        <dbReference type="ARBA" id="ARBA00004948"/>
    </source>
</evidence>
<evidence type="ECO:0000256" key="7">
    <source>
        <dbReference type="ARBA" id="ARBA00022977"/>
    </source>
</evidence>
<name>A0ABT9YTQ3_9STRE</name>
<evidence type="ECO:0000313" key="12">
    <source>
        <dbReference type="Proteomes" id="UP001223079"/>
    </source>
</evidence>
<dbReference type="RefSeq" id="WP_307122527.1">
    <property type="nucleotide sequence ID" value="NZ_JAUSTM010000025.1"/>
</dbReference>
<dbReference type="GO" id="GO:0050334">
    <property type="term" value="F:thiaminase activity"/>
    <property type="evidence" value="ECO:0007669"/>
    <property type="project" value="UniProtKB-EC"/>
</dbReference>